<feature type="compositionally biased region" description="Polar residues" evidence="5">
    <location>
        <begin position="96"/>
        <end position="105"/>
    </location>
</feature>
<evidence type="ECO:0000259" key="6">
    <source>
        <dbReference type="PROSITE" id="PS50089"/>
    </source>
</evidence>
<keyword evidence="3" id="KW-0862">Zinc</keyword>
<protein>
    <recommendedName>
        <fullName evidence="6">RING-type domain-containing protein</fullName>
    </recommendedName>
</protein>
<dbReference type="EMBL" id="ML119685">
    <property type="protein sequence ID" value="RPA80772.1"/>
    <property type="molecule type" value="Genomic_DNA"/>
</dbReference>
<evidence type="ECO:0000256" key="1">
    <source>
        <dbReference type="ARBA" id="ARBA00022723"/>
    </source>
</evidence>
<keyword evidence="8" id="KW-1185">Reference proteome</keyword>
<dbReference type="InterPro" id="IPR047134">
    <property type="entry name" value="RNF4"/>
</dbReference>
<organism evidence="7 8">
    <name type="scientific">Ascobolus immersus RN42</name>
    <dbReference type="NCBI Taxonomy" id="1160509"/>
    <lineage>
        <taxon>Eukaryota</taxon>
        <taxon>Fungi</taxon>
        <taxon>Dikarya</taxon>
        <taxon>Ascomycota</taxon>
        <taxon>Pezizomycotina</taxon>
        <taxon>Pezizomycetes</taxon>
        <taxon>Pezizales</taxon>
        <taxon>Ascobolaceae</taxon>
        <taxon>Ascobolus</taxon>
    </lineage>
</organism>
<dbReference type="SMART" id="SM00184">
    <property type="entry name" value="RING"/>
    <property type="match status" value="1"/>
</dbReference>
<dbReference type="PROSITE" id="PS00518">
    <property type="entry name" value="ZF_RING_1"/>
    <property type="match status" value="1"/>
</dbReference>
<feature type="compositionally biased region" description="Acidic residues" evidence="5">
    <location>
        <begin position="108"/>
        <end position="123"/>
    </location>
</feature>
<accession>A0A3N4I3T3</accession>
<keyword evidence="1" id="KW-0479">Metal-binding</keyword>
<dbReference type="CDD" id="cd16449">
    <property type="entry name" value="RING-HC"/>
    <property type="match status" value="1"/>
</dbReference>
<evidence type="ECO:0000313" key="8">
    <source>
        <dbReference type="Proteomes" id="UP000275078"/>
    </source>
</evidence>
<name>A0A3N4I3T3_ASCIM</name>
<dbReference type="PROSITE" id="PS50089">
    <property type="entry name" value="ZF_RING_2"/>
    <property type="match status" value="1"/>
</dbReference>
<feature type="compositionally biased region" description="Polar residues" evidence="5">
    <location>
        <begin position="56"/>
        <end position="67"/>
    </location>
</feature>
<dbReference type="Pfam" id="PF13920">
    <property type="entry name" value="zf-C3HC4_3"/>
    <property type="match status" value="1"/>
</dbReference>
<gene>
    <name evidence="7" type="ORF">BJ508DRAFT_376940</name>
</gene>
<dbReference type="SUPFAM" id="SSF57850">
    <property type="entry name" value="RING/U-box"/>
    <property type="match status" value="1"/>
</dbReference>
<dbReference type="InterPro" id="IPR017907">
    <property type="entry name" value="Znf_RING_CS"/>
</dbReference>
<dbReference type="GO" id="GO:0008270">
    <property type="term" value="F:zinc ion binding"/>
    <property type="evidence" value="ECO:0007669"/>
    <property type="project" value="UniProtKB-KW"/>
</dbReference>
<evidence type="ECO:0000256" key="5">
    <source>
        <dbReference type="SAM" id="MobiDB-lite"/>
    </source>
</evidence>
<feature type="domain" description="RING-type" evidence="6">
    <location>
        <begin position="151"/>
        <end position="196"/>
    </location>
</feature>
<keyword evidence="2 4" id="KW-0863">Zinc-finger</keyword>
<evidence type="ECO:0000256" key="4">
    <source>
        <dbReference type="PROSITE-ProRule" id="PRU00175"/>
    </source>
</evidence>
<evidence type="ECO:0000256" key="3">
    <source>
        <dbReference type="ARBA" id="ARBA00022833"/>
    </source>
</evidence>
<sequence>MENDGAGRRNGYNLASLLNPTPPTHSMRPRQPSARPAASSSNVEVVDLTDDLAGPSVSSRTTATNRLATEANESRKRRRTPQQQEEESARRRPRTEVNTNETTVIDLSDTEESSSEDEEEGADAAEKARQEELTRLHKEASERTKLADFKCAVCLDDPTDLSTTPCGHLFCDKCVRQALKAGQPETTKFGHCPICRTKVNLNKITVLEIKLGRRRDKGKEKESL</sequence>
<dbReference type="OrthoDB" id="6270329at2759"/>
<feature type="region of interest" description="Disordered" evidence="5">
    <location>
        <begin position="1"/>
        <end position="132"/>
    </location>
</feature>
<feature type="compositionally biased region" description="Low complexity" evidence="5">
    <location>
        <begin position="29"/>
        <end position="41"/>
    </location>
</feature>
<dbReference type="PANTHER" id="PTHR23041:SF78">
    <property type="entry name" value="E3 UBIQUITIN-PROTEIN LIGASE RNF4"/>
    <property type="match status" value="1"/>
</dbReference>
<dbReference type="InterPro" id="IPR001841">
    <property type="entry name" value="Znf_RING"/>
</dbReference>
<dbReference type="Proteomes" id="UP000275078">
    <property type="component" value="Unassembled WGS sequence"/>
</dbReference>
<dbReference type="STRING" id="1160509.A0A3N4I3T3"/>
<dbReference type="InterPro" id="IPR013083">
    <property type="entry name" value="Znf_RING/FYVE/PHD"/>
</dbReference>
<dbReference type="PANTHER" id="PTHR23041">
    <property type="entry name" value="RING FINGER DOMAIN-CONTAINING"/>
    <property type="match status" value="1"/>
</dbReference>
<proteinExistence type="predicted"/>
<reference evidence="7 8" key="1">
    <citation type="journal article" date="2018" name="Nat. Ecol. Evol.">
        <title>Pezizomycetes genomes reveal the molecular basis of ectomycorrhizal truffle lifestyle.</title>
        <authorList>
            <person name="Murat C."/>
            <person name="Payen T."/>
            <person name="Noel B."/>
            <person name="Kuo A."/>
            <person name="Morin E."/>
            <person name="Chen J."/>
            <person name="Kohler A."/>
            <person name="Krizsan K."/>
            <person name="Balestrini R."/>
            <person name="Da Silva C."/>
            <person name="Montanini B."/>
            <person name="Hainaut M."/>
            <person name="Levati E."/>
            <person name="Barry K.W."/>
            <person name="Belfiori B."/>
            <person name="Cichocki N."/>
            <person name="Clum A."/>
            <person name="Dockter R.B."/>
            <person name="Fauchery L."/>
            <person name="Guy J."/>
            <person name="Iotti M."/>
            <person name="Le Tacon F."/>
            <person name="Lindquist E.A."/>
            <person name="Lipzen A."/>
            <person name="Malagnac F."/>
            <person name="Mello A."/>
            <person name="Molinier V."/>
            <person name="Miyauchi S."/>
            <person name="Poulain J."/>
            <person name="Riccioni C."/>
            <person name="Rubini A."/>
            <person name="Sitrit Y."/>
            <person name="Splivallo R."/>
            <person name="Traeger S."/>
            <person name="Wang M."/>
            <person name="Zifcakova L."/>
            <person name="Wipf D."/>
            <person name="Zambonelli A."/>
            <person name="Paolocci F."/>
            <person name="Nowrousian M."/>
            <person name="Ottonello S."/>
            <person name="Baldrian P."/>
            <person name="Spatafora J.W."/>
            <person name="Henrissat B."/>
            <person name="Nagy L.G."/>
            <person name="Aury J.M."/>
            <person name="Wincker P."/>
            <person name="Grigoriev I.V."/>
            <person name="Bonfante P."/>
            <person name="Martin F.M."/>
        </authorList>
    </citation>
    <scope>NUCLEOTIDE SEQUENCE [LARGE SCALE GENOMIC DNA]</scope>
    <source>
        <strain evidence="7 8">RN42</strain>
    </source>
</reference>
<dbReference type="Gene3D" id="3.30.40.10">
    <property type="entry name" value="Zinc/RING finger domain, C3HC4 (zinc finger)"/>
    <property type="match status" value="1"/>
</dbReference>
<evidence type="ECO:0000256" key="2">
    <source>
        <dbReference type="ARBA" id="ARBA00022771"/>
    </source>
</evidence>
<evidence type="ECO:0000313" key="7">
    <source>
        <dbReference type="EMBL" id="RPA80772.1"/>
    </source>
</evidence>
<dbReference type="AlphaFoldDB" id="A0A3N4I3T3"/>